<dbReference type="OrthoDB" id="10020287at2"/>
<sequence length="130" mass="15846">MRWVLVTFILVGLAFSSDIHGDIQTLLKKVKTAPPEERYKVMNELKLKLRELNRREREEVIRKIYRELKGERHPDRERKGDKLEEEKLKHRDLSDKIGEKHKEKYEEKFEEKYEDKAEKRMDDKKKHGDD</sequence>
<dbReference type="AlphaFoldDB" id="A0A497XNJ5"/>
<name>A0A497XNJ5_9AQUI</name>
<dbReference type="RefSeq" id="WP_121010250.1">
    <property type="nucleotide sequence ID" value="NZ_RCCJ01000001.1"/>
</dbReference>
<gene>
    <name evidence="2" type="ORF">BCF55_0780</name>
</gene>
<accession>A0A497XNJ5</accession>
<evidence type="ECO:0000256" key="1">
    <source>
        <dbReference type="SAM" id="MobiDB-lite"/>
    </source>
</evidence>
<evidence type="ECO:0000313" key="3">
    <source>
        <dbReference type="Proteomes" id="UP000267841"/>
    </source>
</evidence>
<dbReference type="Proteomes" id="UP000267841">
    <property type="component" value="Unassembled WGS sequence"/>
</dbReference>
<comment type="caution">
    <text evidence="2">The sequence shown here is derived from an EMBL/GenBank/DDBJ whole genome shotgun (WGS) entry which is preliminary data.</text>
</comment>
<keyword evidence="3" id="KW-1185">Reference proteome</keyword>
<proteinExistence type="predicted"/>
<dbReference type="EMBL" id="RCCJ01000001">
    <property type="protein sequence ID" value="RLJ70505.1"/>
    <property type="molecule type" value="Genomic_DNA"/>
</dbReference>
<protein>
    <submittedName>
        <fullName evidence="2">Uncharacterized protein</fullName>
    </submittedName>
</protein>
<feature type="region of interest" description="Disordered" evidence="1">
    <location>
        <begin position="71"/>
        <end position="130"/>
    </location>
</feature>
<evidence type="ECO:0000313" key="2">
    <source>
        <dbReference type="EMBL" id="RLJ70505.1"/>
    </source>
</evidence>
<organism evidence="2 3">
    <name type="scientific">Hydrogenivirga caldilitoris</name>
    <dbReference type="NCBI Taxonomy" id="246264"/>
    <lineage>
        <taxon>Bacteria</taxon>
        <taxon>Pseudomonadati</taxon>
        <taxon>Aquificota</taxon>
        <taxon>Aquificia</taxon>
        <taxon>Aquificales</taxon>
        <taxon>Aquificaceae</taxon>
        <taxon>Hydrogenivirga</taxon>
    </lineage>
</organism>
<reference evidence="2 3" key="1">
    <citation type="submission" date="2018-10" db="EMBL/GenBank/DDBJ databases">
        <title>Genomic Encyclopedia of Archaeal and Bacterial Type Strains, Phase II (KMG-II): from individual species to whole genera.</title>
        <authorList>
            <person name="Goeker M."/>
        </authorList>
    </citation>
    <scope>NUCLEOTIDE SEQUENCE [LARGE SCALE GENOMIC DNA]</scope>
    <source>
        <strain evidence="2 3">DSM 16510</strain>
    </source>
</reference>